<evidence type="ECO:0000313" key="16">
    <source>
        <dbReference type="Proteomes" id="UP000322214"/>
    </source>
</evidence>
<feature type="transmembrane region" description="Helical" evidence="13">
    <location>
        <begin position="328"/>
        <end position="350"/>
    </location>
</feature>
<keyword evidence="6" id="KW-0479">Metal-binding</keyword>
<dbReference type="KEGG" id="mff:MFFC18_41300"/>
<feature type="transmembrane region" description="Helical" evidence="13">
    <location>
        <begin position="187"/>
        <end position="211"/>
    </location>
</feature>
<evidence type="ECO:0000256" key="13">
    <source>
        <dbReference type="SAM" id="Phobius"/>
    </source>
</evidence>
<evidence type="ECO:0000256" key="5">
    <source>
        <dbReference type="ARBA" id="ARBA00022692"/>
    </source>
</evidence>
<evidence type="ECO:0000256" key="7">
    <source>
        <dbReference type="ARBA" id="ARBA00022801"/>
    </source>
</evidence>
<dbReference type="PANTHER" id="PTHR43221">
    <property type="entry name" value="PROTEASE HTPX"/>
    <property type="match status" value="1"/>
</dbReference>
<keyword evidence="7" id="KW-0378">Hydrolase</keyword>
<dbReference type="GO" id="GO:0006508">
    <property type="term" value="P:proteolysis"/>
    <property type="evidence" value="ECO:0007669"/>
    <property type="project" value="UniProtKB-KW"/>
</dbReference>
<feature type="domain" description="Peptidase M48" evidence="14">
    <location>
        <begin position="217"/>
        <end position="420"/>
    </location>
</feature>
<keyword evidence="3" id="KW-1003">Cell membrane</keyword>
<dbReference type="Pfam" id="PF01435">
    <property type="entry name" value="Peptidase_M48"/>
    <property type="match status" value="1"/>
</dbReference>
<proteinExistence type="predicted"/>
<gene>
    <name evidence="15" type="ORF">MFFC18_41300</name>
</gene>
<dbReference type="Gene3D" id="3.30.2010.10">
    <property type="entry name" value="Metalloproteases ('zincins'), catalytic domain"/>
    <property type="match status" value="1"/>
</dbReference>
<evidence type="ECO:0000256" key="12">
    <source>
        <dbReference type="SAM" id="MobiDB-lite"/>
    </source>
</evidence>
<protein>
    <submittedName>
        <fullName evidence="15">Heat shock protein HtpX</fullName>
    </submittedName>
</protein>
<keyword evidence="8" id="KW-0862">Zinc</keyword>
<dbReference type="AlphaFoldDB" id="A0A5B9PPL3"/>
<dbReference type="RefSeq" id="WP_075083498.1">
    <property type="nucleotide sequence ID" value="NZ_CP042912.1"/>
</dbReference>
<comment type="cofactor">
    <cofactor evidence="1">
        <name>Zn(2+)</name>
        <dbReference type="ChEBI" id="CHEBI:29105"/>
    </cofactor>
</comment>
<dbReference type="GO" id="GO:0005886">
    <property type="term" value="C:plasma membrane"/>
    <property type="evidence" value="ECO:0007669"/>
    <property type="project" value="UniProtKB-SubCell"/>
</dbReference>
<feature type="region of interest" description="Disordered" evidence="12">
    <location>
        <begin position="432"/>
        <end position="455"/>
    </location>
</feature>
<dbReference type="STRING" id="980251.GCA_001642875_00706"/>
<keyword evidence="15" id="KW-0346">Stress response</keyword>
<evidence type="ECO:0000256" key="3">
    <source>
        <dbReference type="ARBA" id="ARBA00022475"/>
    </source>
</evidence>
<feature type="transmembrane region" description="Helical" evidence="13">
    <location>
        <begin position="112"/>
        <end position="132"/>
    </location>
</feature>
<feature type="transmembrane region" description="Helical" evidence="13">
    <location>
        <begin position="72"/>
        <end position="92"/>
    </location>
</feature>
<sequence length="455" mass="50335">MSLLIAIVILLSILWGEVHTSSESSNTLATAFMTALLTGVAPGFAAIQMCIGRSRHRNERSSDWFPRFRTMVVAHSIVWTVASISIAVWIQWLDVVHATAWSETIPLADELLLIAPALIGLIGSWAIFIFAAPDGTLKKSKTRTSIFRLWLRMQVVMVTAPILFAFLVTDCFALVVRSELSPTGQTLLWGVAGIIITASTLFYPQLMLLVWSTKRMEDPELKSRMDNLFLRSGLRPRKVHIWQTNDSIVNAAAVGIVPGTEVVLVSDLLLKKFSPQEVDAIVLHEIGHIRHRHCIRRIAMVLIPLFLLAIDHASGIGLHAGIASSDLLARSVGALTPFLPAVGFMVYSLVISRTIFRSMEFEADQFAIESLHKIKKHSSSEQYVTAADAVLTALEKMAVIYPRLVDRRSGLHPSIRQRLAFAIEAQSRFAEQIQSDNSRPVPPPKSISLDPITAK</sequence>
<keyword evidence="9 13" id="KW-1133">Transmembrane helix</keyword>
<keyword evidence="5 13" id="KW-0812">Transmembrane</keyword>
<feature type="transmembrane region" description="Helical" evidence="13">
    <location>
        <begin position="30"/>
        <end position="51"/>
    </location>
</feature>
<dbReference type="OrthoDB" id="264978at2"/>
<dbReference type="GO" id="GO:0004222">
    <property type="term" value="F:metalloendopeptidase activity"/>
    <property type="evidence" value="ECO:0007669"/>
    <property type="project" value="InterPro"/>
</dbReference>
<evidence type="ECO:0000256" key="4">
    <source>
        <dbReference type="ARBA" id="ARBA00022670"/>
    </source>
</evidence>
<evidence type="ECO:0000256" key="1">
    <source>
        <dbReference type="ARBA" id="ARBA00001947"/>
    </source>
</evidence>
<feature type="transmembrane region" description="Helical" evidence="13">
    <location>
        <begin position="298"/>
        <end position="322"/>
    </location>
</feature>
<comment type="subcellular location">
    <subcellularLocation>
        <location evidence="2">Cell membrane</location>
        <topology evidence="2">Multi-pass membrane protein</topology>
    </subcellularLocation>
</comment>
<evidence type="ECO:0000256" key="10">
    <source>
        <dbReference type="ARBA" id="ARBA00023049"/>
    </source>
</evidence>
<name>A0A5B9PPL3_9BACT</name>
<evidence type="ECO:0000313" key="15">
    <source>
        <dbReference type="EMBL" id="QEG24213.1"/>
    </source>
</evidence>
<keyword evidence="4" id="KW-0645">Protease</keyword>
<organism evidence="15 16">
    <name type="scientific">Mariniblastus fucicola</name>
    <dbReference type="NCBI Taxonomy" id="980251"/>
    <lineage>
        <taxon>Bacteria</taxon>
        <taxon>Pseudomonadati</taxon>
        <taxon>Planctomycetota</taxon>
        <taxon>Planctomycetia</taxon>
        <taxon>Pirellulales</taxon>
        <taxon>Pirellulaceae</taxon>
        <taxon>Mariniblastus</taxon>
    </lineage>
</organism>
<feature type="transmembrane region" description="Helical" evidence="13">
    <location>
        <begin position="153"/>
        <end position="175"/>
    </location>
</feature>
<accession>A0A5B9PPL3</accession>
<evidence type="ECO:0000256" key="2">
    <source>
        <dbReference type="ARBA" id="ARBA00004651"/>
    </source>
</evidence>
<keyword evidence="10" id="KW-0482">Metalloprotease</keyword>
<keyword evidence="11 13" id="KW-0472">Membrane</keyword>
<evidence type="ECO:0000256" key="9">
    <source>
        <dbReference type="ARBA" id="ARBA00022989"/>
    </source>
</evidence>
<keyword evidence="16" id="KW-1185">Reference proteome</keyword>
<dbReference type="Proteomes" id="UP000322214">
    <property type="component" value="Chromosome"/>
</dbReference>
<dbReference type="PANTHER" id="PTHR43221:SF1">
    <property type="entry name" value="PROTEASE HTPX"/>
    <property type="match status" value="1"/>
</dbReference>
<evidence type="ECO:0000256" key="8">
    <source>
        <dbReference type="ARBA" id="ARBA00022833"/>
    </source>
</evidence>
<reference evidence="15 16" key="1">
    <citation type="submission" date="2019-08" db="EMBL/GenBank/DDBJ databases">
        <title>Deep-cultivation of Planctomycetes and their phenomic and genomic characterization uncovers novel biology.</title>
        <authorList>
            <person name="Wiegand S."/>
            <person name="Jogler M."/>
            <person name="Boedeker C."/>
            <person name="Pinto D."/>
            <person name="Vollmers J."/>
            <person name="Rivas-Marin E."/>
            <person name="Kohn T."/>
            <person name="Peeters S.H."/>
            <person name="Heuer A."/>
            <person name="Rast P."/>
            <person name="Oberbeckmann S."/>
            <person name="Bunk B."/>
            <person name="Jeske O."/>
            <person name="Meyerdierks A."/>
            <person name="Storesund J.E."/>
            <person name="Kallscheuer N."/>
            <person name="Luecker S."/>
            <person name="Lage O.M."/>
            <person name="Pohl T."/>
            <person name="Merkel B.J."/>
            <person name="Hornburger P."/>
            <person name="Mueller R.-W."/>
            <person name="Bruemmer F."/>
            <person name="Labrenz M."/>
            <person name="Spormann A.M."/>
            <person name="Op den Camp H."/>
            <person name="Overmann J."/>
            <person name="Amann R."/>
            <person name="Jetten M.S.M."/>
            <person name="Mascher T."/>
            <person name="Medema M.H."/>
            <person name="Devos D.P."/>
            <person name="Kaster A.-K."/>
            <person name="Ovreas L."/>
            <person name="Rohde M."/>
            <person name="Galperin M.Y."/>
            <person name="Jogler C."/>
        </authorList>
    </citation>
    <scope>NUCLEOTIDE SEQUENCE [LARGE SCALE GENOMIC DNA]</scope>
    <source>
        <strain evidence="15 16">FC18</strain>
    </source>
</reference>
<dbReference type="GO" id="GO:0046872">
    <property type="term" value="F:metal ion binding"/>
    <property type="evidence" value="ECO:0007669"/>
    <property type="project" value="UniProtKB-KW"/>
</dbReference>
<dbReference type="InterPro" id="IPR001915">
    <property type="entry name" value="Peptidase_M48"/>
</dbReference>
<dbReference type="InterPro" id="IPR050083">
    <property type="entry name" value="HtpX_protease"/>
</dbReference>
<evidence type="ECO:0000256" key="6">
    <source>
        <dbReference type="ARBA" id="ARBA00022723"/>
    </source>
</evidence>
<dbReference type="EMBL" id="CP042912">
    <property type="protein sequence ID" value="QEG24213.1"/>
    <property type="molecule type" value="Genomic_DNA"/>
</dbReference>
<evidence type="ECO:0000256" key="11">
    <source>
        <dbReference type="ARBA" id="ARBA00023136"/>
    </source>
</evidence>
<evidence type="ECO:0000259" key="14">
    <source>
        <dbReference type="Pfam" id="PF01435"/>
    </source>
</evidence>